<proteinExistence type="predicted"/>
<accession>A0A9C9EM94</accession>
<dbReference type="SMART" id="SM00834">
    <property type="entry name" value="CxxC_CXXC_SSSS"/>
    <property type="match status" value="1"/>
</dbReference>
<evidence type="ECO:0000313" key="2">
    <source>
        <dbReference type="EMBL" id="HEC78317.1"/>
    </source>
</evidence>
<sequence>MPIIEFRCNRCHHKFEELILKNSEMKDVKCPRCESIDFEKLYSTFGMRCNGSFSSNIGTSCTGCSKTSCTGCSQDKEAK</sequence>
<dbReference type="Proteomes" id="UP000885826">
    <property type="component" value="Unassembled WGS sequence"/>
</dbReference>
<evidence type="ECO:0000313" key="3">
    <source>
        <dbReference type="Proteomes" id="UP000885826"/>
    </source>
</evidence>
<dbReference type="NCBIfam" id="TIGR02605">
    <property type="entry name" value="CxxC_CxxC_SSSS"/>
    <property type="match status" value="1"/>
</dbReference>
<dbReference type="AlphaFoldDB" id="A0A9C9EM94"/>
<comment type="caution">
    <text evidence="2">The sequence shown here is derived from an EMBL/GenBank/DDBJ whole genome shotgun (WGS) entry which is preliminary data.</text>
</comment>
<protein>
    <submittedName>
        <fullName evidence="2">Zinc ribbon domain-containing protein</fullName>
    </submittedName>
</protein>
<dbReference type="EMBL" id="DRIG01000044">
    <property type="protein sequence ID" value="HEC78317.1"/>
    <property type="molecule type" value="Genomic_DNA"/>
</dbReference>
<feature type="domain" description="Putative regulatory protein FmdB zinc ribbon" evidence="1">
    <location>
        <begin position="1"/>
        <end position="43"/>
    </location>
</feature>
<dbReference type="Pfam" id="PF09723">
    <property type="entry name" value="Zn_ribbon_8"/>
    <property type="match status" value="1"/>
</dbReference>
<organism evidence="2 3">
    <name type="scientific">candidate division WOR-3 bacterium</name>
    <dbReference type="NCBI Taxonomy" id="2052148"/>
    <lineage>
        <taxon>Bacteria</taxon>
        <taxon>Bacteria division WOR-3</taxon>
    </lineage>
</organism>
<gene>
    <name evidence="2" type="ORF">ENI34_04140</name>
</gene>
<evidence type="ECO:0000259" key="1">
    <source>
        <dbReference type="SMART" id="SM00834"/>
    </source>
</evidence>
<reference evidence="2" key="1">
    <citation type="journal article" date="2020" name="mSystems">
        <title>Genome- and Community-Level Interaction Insights into Carbon Utilization and Element Cycling Functions of Hydrothermarchaeota in Hydrothermal Sediment.</title>
        <authorList>
            <person name="Zhou Z."/>
            <person name="Liu Y."/>
            <person name="Xu W."/>
            <person name="Pan J."/>
            <person name="Luo Z.H."/>
            <person name="Li M."/>
        </authorList>
    </citation>
    <scope>NUCLEOTIDE SEQUENCE</scope>
    <source>
        <strain evidence="2">HyVt-388</strain>
    </source>
</reference>
<name>A0A9C9EM94_UNCW3</name>
<dbReference type="InterPro" id="IPR013429">
    <property type="entry name" value="Regulatory_FmdB_Zinc_ribbon"/>
</dbReference>